<feature type="domain" description="Homeobox" evidence="5">
    <location>
        <begin position="10"/>
        <end position="60"/>
    </location>
</feature>
<dbReference type="WBParaSite" id="nRc.2.0.1.t35501-RA">
    <property type="protein sequence ID" value="nRc.2.0.1.t35501-RA"/>
    <property type="gene ID" value="nRc.2.0.1.g35501"/>
</dbReference>
<evidence type="ECO:0000256" key="2">
    <source>
        <dbReference type="PROSITE-ProRule" id="PRU00108"/>
    </source>
</evidence>
<dbReference type="Pfam" id="PF00046">
    <property type="entry name" value="Homeodomain"/>
    <property type="match status" value="1"/>
</dbReference>
<keyword evidence="2 3" id="KW-0371">Homeobox</keyword>
<dbReference type="SMART" id="SM00389">
    <property type="entry name" value="HOX"/>
    <property type="match status" value="1"/>
</dbReference>
<reference evidence="7" key="1">
    <citation type="submission" date="2022-11" db="UniProtKB">
        <authorList>
            <consortium name="WormBaseParasite"/>
        </authorList>
    </citation>
    <scope>IDENTIFICATION</scope>
</reference>
<dbReference type="Proteomes" id="UP000887565">
    <property type="component" value="Unplaced"/>
</dbReference>
<dbReference type="PANTHER" id="PTHR24333:SF8">
    <property type="entry name" value="HOMEOBOX PROTEIN CEH-62"/>
    <property type="match status" value="1"/>
</dbReference>
<evidence type="ECO:0000256" key="4">
    <source>
        <dbReference type="SAM" id="MobiDB-lite"/>
    </source>
</evidence>
<accession>A0A915KBN1</accession>
<dbReference type="InterPro" id="IPR050848">
    <property type="entry name" value="Homeobox_TF"/>
</dbReference>
<evidence type="ECO:0000256" key="1">
    <source>
        <dbReference type="ARBA" id="ARBA00004123"/>
    </source>
</evidence>
<evidence type="ECO:0000313" key="6">
    <source>
        <dbReference type="Proteomes" id="UP000887565"/>
    </source>
</evidence>
<feature type="region of interest" description="Disordered" evidence="4">
    <location>
        <begin position="54"/>
        <end position="75"/>
    </location>
</feature>
<evidence type="ECO:0000259" key="5">
    <source>
        <dbReference type="PROSITE" id="PS50071"/>
    </source>
</evidence>
<dbReference type="CDD" id="cd00086">
    <property type="entry name" value="homeodomain"/>
    <property type="match status" value="1"/>
</dbReference>
<comment type="subcellular location">
    <subcellularLocation>
        <location evidence="1 2 3">Nucleus</location>
    </subcellularLocation>
</comment>
<keyword evidence="6" id="KW-1185">Reference proteome</keyword>
<dbReference type="SUPFAM" id="SSF46689">
    <property type="entry name" value="Homeodomain-like"/>
    <property type="match status" value="1"/>
</dbReference>
<organism evidence="6 7">
    <name type="scientific">Romanomermis culicivorax</name>
    <name type="common">Nematode worm</name>
    <dbReference type="NCBI Taxonomy" id="13658"/>
    <lineage>
        <taxon>Eukaryota</taxon>
        <taxon>Metazoa</taxon>
        <taxon>Ecdysozoa</taxon>
        <taxon>Nematoda</taxon>
        <taxon>Enoplea</taxon>
        <taxon>Dorylaimia</taxon>
        <taxon>Mermithida</taxon>
        <taxon>Mermithoidea</taxon>
        <taxon>Mermithidae</taxon>
        <taxon>Romanomermis</taxon>
    </lineage>
</organism>
<evidence type="ECO:0000313" key="7">
    <source>
        <dbReference type="WBParaSite" id="nRc.2.0.1.t35501-RA"/>
    </source>
</evidence>
<dbReference type="InterPro" id="IPR001356">
    <property type="entry name" value="HD"/>
</dbReference>
<feature type="DNA-binding region" description="Homeobox" evidence="2">
    <location>
        <begin position="12"/>
        <end position="61"/>
    </location>
</feature>
<evidence type="ECO:0000256" key="3">
    <source>
        <dbReference type="RuleBase" id="RU000682"/>
    </source>
</evidence>
<dbReference type="AlphaFoldDB" id="A0A915KBN1"/>
<keyword evidence="2 3" id="KW-0539">Nucleus</keyword>
<proteinExistence type="predicted"/>
<keyword evidence="2 3" id="KW-0238">DNA-binding</keyword>
<dbReference type="InterPro" id="IPR009057">
    <property type="entry name" value="Homeodomain-like_sf"/>
</dbReference>
<dbReference type="GO" id="GO:0005634">
    <property type="term" value="C:nucleus"/>
    <property type="evidence" value="ECO:0007669"/>
    <property type="project" value="UniProtKB-SubCell"/>
</dbReference>
<dbReference type="PROSITE" id="PS50071">
    <property type="entry name" value="HOMEOBOX_2"/>
    <property type="match status" value="1"/>
</dbReference>
<dbReference type="PANTHER" id="PTHR24333">
    <property type="entry name" value="HOMEO BOX HB9 LIKE A-RELATED"/>
    <property type="match status" value="1"/>
</dbReference>
<dbReference type="GO" id="GO:0003677">
    <property type="term" value="F:DNA binding"/>
    <property type="evidence" value="ECO:0007669"/>
    <property type="project" value="UniProtKB-UniRule"/>
</dbReference>
<protein>
    <submittedName>
        <fullName evidence="7">Homeobox domain-containing protein</fullName>
    </submittedName>
</protein>
<name>A0A915KBN1_ROMCU</name>
<dbReference type="Gene3D" id="1.10.10.60">
    <property type="entry name" value="Homeodomain-like"/>
    <property type="match status" value="1"/>
</dbReference>
<sequence>MIFPKALDLDRPKRPRTTFSDQQLEKLECEYKKNPYLIGKDRCRLAKDLFQNRRTKTKKLKTSPPPPPLDDEKLSSKTPATFSIEYLTSSDFLRPAAAANSRFLADFSGVVQHHHNQQNSLFFPSATAFNFF</sequence>